<keyword evidence="1" id="KW-0812">Transmembrane</keyword>
<reference evidence="3" key="1">
    <citation type="journal article" date="2019" name="Int. J. Syst. Evol. Microbiol.">
        <title>The Global Catalogue of Microorganisms (GCM) 10K type strain sequencing project: providing services to taxonomists for standard genome sequencing and annotation.</title>
        <authorList>
            <consortium name="The Broad Institute Genomics Platform"/>
            <consortium name="The Broad Institute Genome Sequencing Center for Infectious Disease"/>
            <person name="Wu L."/>
            <person name="Ma J."/>
        </authorList>
    </citation>
    <scope>NUCLEOTIDE SEQUENCE [LARGE SCALE GENOMIC DNA]</scope>
    <source>
        <strain evidence="3">KACC 11904</strain>
    </source>
</reference>
<keyword evidence="3" id="KW-1185">Reference proteome</keyword>
<feature type="transmembrane region" description="Helical" evidence="1">
    <location>
        <begin position="37"/>
        <end position="56"/>
    </location>
</feature>
<evidence type="ECO:0000256" key="1">
    <source>
        <dbReference type="SAM" id="Phobius"/>
    </source>
</evidence>
<keyword evidence="1" id="KW-1133">Transmembrane helix</keyword>
<proteinExistence type="predicted"/>
<organism evidence="2 3">
    <name type="scientific">Paenibacillus aestuarii</name>
    <dbReference type="NCBI Taxonomy" id="516965"/>
    <lineage>
        <taxon>Bacteria</taxon>
        <taxon>Bacillati</taxon>
        <taxon>Bacillota</taxon>
        <taxon>Bacilli</taxon>
        <taxon>Bacillales</taxon>
        <taxon>Paenibacillaceae</taxon>
        <taxon>Paenibacillus</taxon>
    </lineage>
</organism>
<accession>A0ABW0K477</accession>
<keyword evidence="1" id="KW-0472">Membrane</keyword>
<feature type="transmembrane region" description="Helical" evidence="1">
    <location>
        <begin position="6"/>
        <end position="25"/>
    </location>
</feature>
<dbReference type="RefSeq" id="WP_270884060.1">
    <property type="nucleotide sequence ID" value="NZ_JAQFVF010000061.1"/>
</dbReference>
<dbReference type="EMBL" id="JBHSMJ010000008">
    <property type="protein sequence ID" value="MFC5447592.1"/>
    <property type="molecule type" value="Genomic_DNA"/>
</dbReference>
<feature type="transmembrane region" description="Helical" evidence="1">
    <location>
        <begin position="85"/>
        <end position="107"/>
    </location>
</feature>
<sequence>MDNLLGTIVFLLPGFIMYFWLQAFGINPVVKHTPTEFTAVSALLWLPVSFLTILLYNSAISLSKLISTASQIWTLDALKAESSNLYFLVIFLCLSGIVSLIASIIWAKWVHPLVQNKIINRVREWRGLAPFSSSSSVWDEVFAQNDSQVVEIGRIDKSGMSMIGCIKKASRTFEPERHLHLEDVTFFTELVKNYPIPESHVFYDTKSGSYVKIFDAEAIYNAQVEDRQKAELQKEPVSVTSSLDQQEK</sequence>
<evidence type="ECO:0000313" key="3">
    <source>
        <dbReference type="Proteomes" id="UP001596044"/>
    </source>
</evidence>
<gene>
    <name evidence="2" type="ORF">ACFPOG_04940</name>
</gene>
<dbReference type="Proteomes" id="UP001596044">
    <property type="component" value="Unassembled WGS sequence"/>
</dbReference>
<comment type="caution">
    <text evidence="2">The sequence shown here is derived from an EMBL/GenBank/DDBJ whole genome shotgun (WGS) entry which is preliminary data.</text>
</comment>
<evidence type="ECO:0000313" key="2">
    <source>
        <dbReference type="EMBL" id="MFC5447592.1"/>
    </source>
</evidence>
<name>A0ABW0K477_9BACL</name>
<protein>
    <submittedName>
        <fullName evidence="2">DUF6338 family protein</fullName>
    </submittedName>
</protein>